<organism evidence="2 3">
    <name type="scientific">Rhodovulum sulfidophilum</name>
    <name type="common">Rhodobacter sulfidophilus</name>
    <dbReference type="NCBI Taxonomy" id="35806"/>
    <lineage>
        <taxon>Bacteria</taxon>
        <taxon>Pseudomonadati</taxon>
        <taxon>Pseudomonadota</taxon>
        <taxon>Alphaproteobacteria</taxon>
        <taxon>Rhodobacterales</taxon>
        <taxon>Paracoccaceae</taxon>
        <taxon>Rhodovulum</taxon>
    </lineage>
</organism>
<sequence>MAEIVNLRKARKQLRRAAERREADENAARHGLTKGERRRLEAERAAGIRHLDQHRRETED</sequence>
<dbReference type="AlphaFoldDB" id="A0A2W5Q4A2"/>
<protein>
    <submittedName>
        <fullName evidence="2">DUF4169 domain-containing protein</fullName>
    </submittedName>
</protein>
<evidence type="ECO:0000256" key="1">
    <source>
        <dbReference type="SAM" id="MobiDB-lite"/>
    </source>
</evidence>
<reference evidence="2 3" key="1">
    <citation type="submission" date="2017-08" db="EMBL/GenBank/DDBJ databases">
        <title>Infants hospitalized years apart are colonized by the same room-sourced microbial strains.</title>
        <authorList>
            <person name="Brooks B."/>
            <person name="Olm M.R."/>
            <person name="Firek B.A."/>
            <person name="Baker R."/>
            <person name="Thomas B.C."/>
            <person name="Morowitz M.J."/>
            <person name="Banfield J.F."/>
        </authorList>
    </citation>
    <scope>NUCLEOTIDE SEQUENCE [LARGE SCALE GENOMIC DNA]</scope>
    <source>
        <strain evidence="2">S2_005_002_R2_34</strain>
    </source>
</reference>
<evidence type="ECO:0000313" key="2">
    <source>
        <dbReference type="EMBL" id="PZQ52167.1"/>
    </source>
</evidence>
<comment type="caution">
    <text evidence="2">The sequence shown here is derived from an EMBL/GenBank/DDBJ whole genome shotgun (WGS) entry which is preliminary data.</text>
</comment>
<evidence type="ECO:0000313" key="3">
    <source>
        <dbReference type="Proteomes" id="UP000249185"/>
    </source>
</evidence>
<proteinExistence type="predicted"/>
<dbReference type="Pfam" id="PF13770">
    <property type="entry name" value="DUF4169"/>
    <property type="match status" value="1"/>
</dbReference>
<feature type="region of interest" description="Disordered" evidence="1">
    <location>
        <begin position="16"/>
        <end position="60"/>
    </location>
</feature>
<dbReference type="EMBL" id="QFPW01000001">
    <property type="protein sequence ID" value="PZQ52167.1"/>
    <property type="molecule type" value="Genomic_DNA"/>
</dbReference>
<dbReference type="Proteomes" id="UP000249185">
    <property type="component" value="Unassembled WGS sequence"/>
</dbReference>
<dbReference type="InterPro" id="IPR025227">
    <property type="entry name" value="DUF4169"/>
</dbReference>
<gene>
    <name evidence="2" type="ORF">DI556_00420</name>
</gene>
<accession>A0A2W5Q4A2</accession>
<name>A0A2W5Q4A2_RHOSU</name>